<dbReference type="EMBL" id="JBHSRD010000003">
    <property type="protein sequence ID" value="MFC6006759.1"/>
    <property type="molecule type" value="Genomic_DNA"/>
</dbReference>
<dbReference type="PROSITE" id="PS00101">
    <property type="entry name" value="HEXAPEP_TRANSFERASES"/>
    <property type="match status" value="1"/>
</dbReference>
<dbReference type="InterPro" id="IPR011004">
    <property type="entry name" value="Trimer_LpxA-like_sf"/>
</dbReference>
<dbReference type="SUPFAM" id="SSF51161">
    <property type="entry name" value="Trimeric LpxA-like enzymes"/>
    <property type="match status" value="1"/>
</dbReference>
<evidence type="ECO:0000313" key="3">
    <source>
        <dbReference type="EMBL" id="MFC6006759.1"/>
    </source>
</evidence>
<evidence type="ECO:0000256" key="2">
    <source>
        <dbReference type="ARBA" id="ARBA00022737"/>
    </source>
</evidence>
<dbReference type="Pfam" id="PF00132">
    <property type="entry name" value="Hexapep"/>
    <property type="match status" value="1"/>
</dbReference>
<dbReference type="InterPro" id="IPR001451">
    <property type="entry name" value="Hexapep"/>
</dbReference>
<keyword evidence="2" id="KW-0677">Repeat</keyword>
<sequence>MLLAAWVRMNGGLWTFRARLVGRNRRTPWGRLQTAIYKRYLEQLGGYISLLAEFADEPRFPHKPAGVFIAPYARIGSRAVIYQHVTIGKNDFPGHPRAGAPTIGDDVYIGAGAKIIGRITIGDGARIGAGAVIVKDVPAGATATAAEAVIREPRA</sequence>
<evidence type="ECO:0000256" key="1">
    <source>
        <dbReference type="ARBA" id="ARBA00022679"/>
    </source>
</evidence>
<proteinExistence type="predicted"/>
<comment type="caution">
    <text evidence="3">The sequence shown here is derived from an EMBL/GenBank/DDBJ whole genome shotgun (WGS) entry which is preliminary data.</text>
</comment>
<reference evidence="4" key="1">
    <citation type="journal article" date="2019" name="Int. J. Syst. Evol. Microbiol.">
        <title>The Global Catalogue of Microorganisms (GCM) 10K type strain sequencing project: providing services to taxonomists for standard genome sequencing and annotation.</title>
        <authorList>
            <consortium name="The Broad Institute Genomics Platform"/>
            <consortium name="The Broad Institute Genome Sequencing Center for Infectious Disease"/>
            <person name="Wu L."/>
            <person name="Ma J."/>
        </authorList>
    </citation>
    <scope>NUCLEOTIDE SEQUENCE [LARGE SCALE GENOMIC DNA]</scope>
    <source>
        <strain evidence="4">KACC 14249</strain>
    </source>
</reference>
<organism evidence="3 4">
    <name type="scientific">Angustibacter luteus</name>
    <dbReference type="NCBI Taxonomy" id="658456"/>
    <lineage>
        <taxon>Bacteria</taxon>
        <taxon>Bacillati</taxon>
        <taxon>Actinomycetota</taxon>
        <taxon>Actinomycetes</taxon>
        <taxon>Kineosporiales</taxon>
        <taxon>Kineosporiaceae</taxon>
    </lineage>
</organism>
<dbReference type="PANTHER" id="PTHR42811">
    <property type="entry name" value="SERINE ACETYLTRANSFERASE"/>
    <property type="match status" value="1"/>
</dbReference>
<protein>
    <submittedName>
        <fullName evidence="3">DapH/DapD/GlmU-related protein</fullName>
    </submittedName>
</protein>
<dbReference type="Proteomes" id="UP001596189">
    <property type="component" value="Unassembled WGS sequence"/>
</dbReference>
<keyword evidence="1" id="KW-0808">Transferase</keyword>
<dbReference type="Gene3D" id="2.160.10.10">
    <property type="entry name" value="Hexapeptide repeat proteins"/>
    <property type="match status" value="1"/>
</dbReference>
<name>A0ABW1JD39_9ACTN</name>
<dbReference type="RefSeq" id="WP_345718234.1">
    <property type="nucleotide sequence ID" value="NZ_BAABFP010000008.1"/>
</dbReference>
<keyword evidence="4" id="KW-1185">Reference proteome</keyword>
<evidence type="ECO:0000313" key="4">
    <source>
        <dbReference type="Proteomes" id="UP001596189"/>
    </source>
</evidence>
<accession>A0ABW1JD39</accession>
<dbReference type="InterPro" id="IPR018357">
    <property type="entry name" value="Hexapep_transf_CS"/>
</dbReference>
<gene>
    <name evidence="3" type="ORF">ACFQDO_06400</name>
</gene>